<keyword evidence="2" id="KW-1133">Transmembrane helix</keyword>
<organism evidence="3 4">
    <name type="scientific">Methylocystis parvus</name>
    <dbReference type="NCBI Taxonomy" id="134"/>
    <lineage>
        <taxon>Bacteria</taxon>
        <taxon>Pseudomonadati</taxon>
        <taxon>Pseudomonadota</taxon>
        <taxon>Alphaproteobacteria</taxon>
        <taxon>Hyphomicrobiales</taxon>
        <taxon>Methylocystaceae</taxon>
        <taxon>Methylocystis</taxon>
    </lineage>
</organism>
<feature type="compositionally biased region" description="Basic and acidic residues" evidence="1">
    <location>
        <begin position="14"/>
        <end position="24"/>
    </location>
</feature>
<dbReference type="RefSeq" id="WP_016918108.1">
    <property type="nucleotide sequence ID" value="NZ_CP044331.1"/>
</dbReference>
<keyword evidence="4" id="KW-1185">Reference proteome</keyword>
<dbReference type="EMBL" id="CP044331">
    <property type="protein sequence ID" value="QGM98462.1"/>
    <property type="molecule type" value="Genomic_DNA"/>
</dbReference>
<evidence type="ECO:0000313" key="4">
    <source>
        <dbReference type="Proteomes" id="UP000422569"/>
    </source>
</evidence>
<dbReference type="AlphaFoldDB" id="A0A6B8M9G4"/>
<proteinExistence type="predicted"/>
<evidence type="ECO:0000256" key="2">
    <source>
        <dbReference type="SAM" id="Phobius"/>
    </source>
</evidence>
<feature type="region of interest" description="Disordered" evidence="1">
    <location>
        <begin position="1"/>
        <end position="24"/>
    </location>
</feature>
<evidence type="ECO:0000256" key="1">
    <source>
        <dbReference type="SAM" id="MobiDB-lite"/>
    </source>
</evidence>
<reference evidence="3 4" key="1">
    <citation type="submission" date="2019-09" db="EMBL/GenBank/DDBJ databases">
        <title>Isolation and complete genome sequencing of Methylocystis species.</title>
        <authorList>
            <person name="Rumah B.L."/>
            <person name="Stead C.E."/>
            <person name="Stevens B.C."/>
            <person name="Minton N.P."/>
            <person name="Grosse-Honebrink A."/>
            <person name="Zhang Y."/>
        </authorList>
    </citation>
    <scope>NUCLEOTIDE SEQUENCE [LARGE SCALE GENOMIC DNA]</scope>
    <source>
        <strain evidence="3 4">BRCS2</strain>
    </source>
</reference>
<accession>A0A6B8M9G4</accession>
<protein>
    <submittedName>
        <fullName evidence="3">Uncharacterized protein</fullName>
    </submittedName>
</protein>
<feature type="transmembrane region" description="Helical" evidence="2">
    <location>
        <begin position="53"/>
        <end position="74"/>
    </location>
</feature>
<name>A0A6B8M9G4_9HYPH</name>
<sequence length="77" mass="8434">MPRLGLSFNNSFDSRPRAPKADAYGRRPRQVTGVQIVGERETSPIFSSVYVKAMGLLAIVAAISVAAAIIRIYAFRH</sequence>
<gene>
    <name evidence="3" type="ORF">F7D14_13920</name>
</gene>
<dbReference type="Proteomes" id="UP000422569">
    <property type="component" value="Chromosome"/>
</dbReference>
<keyword evidence="2" id="KW-0472">Membrane</keyword>
<evidence type="ECO:0000313" key="3">
    <source>
        <dbReference type="EMBL" id="QGM98462.1"/>
    </source>
</evidence>
<dbReference type="KEGG" id="mpar:F7D14_13920"/>
<keyword evidence="2" id="KW-0812">Transmembrane</keyword>